<keyword evidence="2" id="KW-0408">Iron</keyword>
<keyword evidence="3" id="KW-0411">Iron-sulfur</keyword>
<dbReference type="PROSITE" id="PS00198">
    <property type="entry name" value="4FE4S_FER_1"/>
    <property type="match status" value="1"/>
</dbReference>
<protein>
    <recommendedName>
        <fullName evidence="4">4Fe-4S ferredoxin-type domain-containing protein</fullName>
    </recommendedName>
</protein>
<evidence type="ECO:0000256" key="3">
    <source>
        <dbReference type="ARBA" id="ARBA00023014"/>
    </source>
</evidence>
<dbReference type="HOGENOM" id="CLU_081793_1_0_9"/>
<keyword evidence="6" id="KW-1185">Reference proteome</keyword>
<sequence>MVLDRGKDYDNVDRSMEIKQKAIELGANLVGIADLNRVQGLPTLPDGLFDNYTHAIVIAVAVSREVFDTITDGPNPLYLHHYLATNALLDSIALQLQNEIIRQGFRALAIPASQTLDKVNWMGHLSHKALGKAAGLGWQGKSLLLVTPQYGPRVRLATVLTNAPLEADPLLANRCGSCQRCQEACPAGAIKGGVWEDHPQTREEALYFSRCVEKVNEDFAKRPEIGKPICGICIRVCPWGKKSL</sequence>
<evidence type="ECO:0000259" key="4">
    <source>
        <dbReference type="PROSITE" id="PS51379"/>
    </source>
</evidence>
<reference evidence="5 6" key="2">
    <citation type="journal article" date="2012" name="J. Bacteriol.">
        <title>Complete genome sequences of Desulfosporosinus orientis DSM765T, Desulfosporosinus youngiae DSM17734T, Desulfosporosinus meridiei DSM13257T, and Desulfosporosinus acidiphilus DSM22704T.</title>
        <authorList>
            <person name="Pester M."/>
            <person name="Brambilla E."/>
            <person name="Alazard D."/>
            <person name="Rattei T."/>
            <person name="Weinmaier T."/>
            <person name="Han J."/>
            <person name="Lucas S."/>
            <person name="Lapidus A."/>
            <person name="Cheng J.F."/>
            <person name="Goodwin L."/>
            <person name="Pitluck S."/>
            <person name="Peters L."/>
            <person name="Ovchinnikova G."/>
            <person name="Teshima H."/>
            <person name="Detter J.C."/>
            <person name="Han C.S."/>
            <person name="Tapia R."/>
            <person name="Land M.L."/>
            <person name="Hauser L."/>
            <person name="Kyrpides N.C."/>
            <person name="Ivanova N.N."/>
            <person name="Pagani I."/>
            <person name="Huntmann M."/>
            <person name="Wei C.L."/>
            <person name="Davenport K.W."/>
            <person name="Daligault H."/>
            <person name="Chain P.S."/>
            <person name="Chen A."/>
            <person name="Mavromatis K."/>
            <person name="Markowitz V."/>
            <person name="Szeto E."/>
            <person name="Mikhailova N."/>
            <person name="Pati A."/>
            <person name="Wagner M."/>
            <person name="Woyke T."/>
            <person name="Ollivier B."/>
            <person name="Klenk H.P."/>
            <person name="Spring S."/>
            <person name="Loy A."/>
        </authorList>
    </citation>
    <scope>NUCLEOTIDE SEQUENCE [LARGE SCALE GENOMIC DNA]</scope>
    <source>
        <strain evidence="6">ATCC 19365 / DSM 765 / NCIMB 8382 / VKM B-1628</strain>
    </source>
</reference>
<reference evidence="6" key="1">
    <citation type="submission" date="2011-11" db="EMBL/GenBank/DDBJ databases">
        <title>Complete sequence of Desulfosporosinus orientis DSM 765.</title>
        <authorList>
            <person name="Lucas S."/>
            <person name="Han J."/>
            <person name="Lapidus A."/>
            <person name="Cheng J.-F."/>
            <person name="Goodwin L."/>
            <person name="Pitluck S."/>
            <person name="Peters L."/>
            <person name="Ovchinnikova G."/>
            <person name="Teshima H."/>
            <person name="Detter J.C."/>
            <person name="Han C."/>
            <person name="Tapia R."/>
            <person name="Land M."/>
            <person name="Hauser L."/>
            <person name="Kyrpides N."/>
            <person name="Ivanova N."/>
            <person name="Pagani I."/>
            <person name="Pester M."/>
            <person name="Spring S."/>
            <person name="Ollivier B."/>
            <person name="Rattei T."/>
            <person name="Klenk H.-P."/>
            <person name="Wagner M."/>
            <person name="Loy A."/>
            <person name="Woyke T."/>
        </authorList>
    </citation>
    <scope>NUCLEOTIDE SEQUENCE [LARGE SCALE GENOMIC DNA]</scope>
    <source>
        <strain evidence="6">ATCC 19365 / DSM 765 / NCIMB 8382 / VKM B-1628</strain>
    </source>
</reference>
<dbReference type="PANTHER" id="PTHR42827">
    <property type="entry name" value="IRON-SULFUR CLUSTER-BINDING PROTEIN-RELATED"/>
    <property type="match status" value="1"/>
</dbReference>
<dbReference type="EMBL" id="CP003108">
    <property type="protein sequence ID" value="AET69508.1"/>
    <property type="molecule type" value="Genomic_DNA"/>
</dbReference>
<organism evidence="5 6">
    <name type="scientific">Desulfosporosinus orientis (strain ATCC 19365 / DSM 765 / NCIMB 8382 / VKM B-1628 / Singapore I)</name>
    <name type="common">Desulfotomaculum orientis</name>
    <dbReference type="NCBI Taxonomy" id="768706"/>
    <lineage>
        <taxon>Bacteria</taxon>
        <taxon>Bacillati</taxon>
        <taxon>Bacillota</taxon>
        <taxon>Clostridia</taxon>
        <taxon>Eubacteriales</taxon>
        <taxon>Desulfitobacteriaceae</taxon>
        <taxon>Desulfosporosinus</taxon>
    </lineage>
</organism>
<dbReference type="STRING" id="768706.Desor_4066"/>
<dbReference type="PROSITE" id="PS51379">
    <property type="entry name" value="4FE4S_FER_2"/>
    <property type="match status" value="1"/>
</dbReference>
<dbReference type="GO" id="GO:0046872">
    <property type="term" value="F:metal ion binding"/>
    <property type="evidence" value="ECO:0007669"/>
    <property type="project" value="UniProtKB-KW"/>
</dbReference>
<dbReference type="KEGG" id="dor:Desor_4066"/>
<evidence type="ECO:0000313" key="5">
    <source>
        <dbReference type="EMBL" id="AET69508.1"/>
    </source>
</evidence>
<dbReference type="PATRIC" id="fig|768706.3.peg.4118"/>
<gene>
    <name evidence="5" type="ordered locus">Desor_4066</name>
</gene>
<keyword evidence="1" id="KW-0479">Metal-binding</keyword>
<dbReference type="AlphaFoldDB" id="G7WFZ3"/>
<dbReference type="Gene3D" id="3.30.70.20">
    <property type="match status" value="1"/>
</dbReference>
<dbReference type="Pfam" id="PF13484">
    <property type="entry name" value="Fer4_16"/>
    <property type="match status" value="1"/>
</dbReference>
<dbReference type="eggNOG" id="COG1600">
    <property type="taxonomic scope" value="Bacteria"/>
</dbReference>
<evidence type="ECO:0000313" key="6">
    <source>
        <dbReference type="Proteomes" id="UP000006346"/>
    </source>
</evidence>
<accession>G7WFZ3</accession>
<dbReference type="SUPFAM" id="SSF46548">
    <property type="entry name" value="alpha-helical ferredoxin"/>
    <property type="match status" value="1"/>
</dbReference>
<dbReference type="InterPro" id="IPR017900">
    <property type="entry name" value="4Fe4S_Fe_S_CS"/>
</dbReference>
<dbReference type="InterPro" id="IPR017896">
    <property type="entry name" value="4Fe4S_Fe-S-bd"/>
</dbReference>
<feature type="domain" description="4Fe-4S ferredoxin-type" evidence="4">
    <location>
        <begin position="163"/>
        <end position="191"/>
    </location>
</feature>
<name>G7WFZ3_DESOD</name>
<evidence type="ECO:0000256" key="2">
    <source>
        <dbReference type="ARBA" id="ARBA00023004"/>
    </source>
</evidence>
<dbReference type="RefSeq" id="WP_014186315.1">
    <property type="nucleotide sequence ID" value="NC_016584.1"/>
</dbReference>
<evidence type="ECO:0000256" key="1">
    <source>
        <dbReference type="ARBA" id="ARBA00022723"/>
    </source>
</evidence>
<proteinExistence type="predicted"/>
<dbReference type="GO" id="GO:0051536">
    <property type="term" value="F:iron-sulfur cluster binding"/>
    <property type="evidence" value="ECO:0007669"/>
    <property type="project" value="UniProtKB-KW"/>
</dbReference>
<dbReference type="Proteomes" id="UP000006346">
    <property type="component" value="Chromosome"/>
</dbReference>
<dbReference type="PANTHER" id="PTHR42827:SF1">
    <property type="entry name" value="IRON-SULFUR CLUSTER-BINDING PROTEIN"/>
    <property type="match status" value="1"/>
</dbReference>